<comment type="cofactor">
    <cofactor evidence="1">
        <name>FAD</name>
        <dbReference type="ChEBI" id="CHEBI:57692"/>
    </cofactor>
</comment>
<evidence type="ECO:0000256" key="3">
    <source>
        <dbReference type="ARBA" id="ARBA00022630"/>
    </source>
</evidence>
<name>A0ABU5SN23_9BACT</name>
<dbReference type="PRINTS" id="PR00368">
    <property type="entry name" value="FADPNR"/>
</dbReference>
<dbReference type="EC" id="1.-.-.-" evidence="6"/>
<dbReference type="PANTHER" id="PTHR43429:SF3">
    <property type="entry name" value="NITRITE REDUCTASE [NAD(P)H]"/>
    <property type="match status" value="1"/>
</dbReference>
<evidence type="ECO:0000313" key="7">
    <source>
        <dbReference type="Proteomes" id="UP001302222"/>
    </source>
</evidence>
<dbReference type="RefSeq" id="WP_323261164.1">
    <property type="nucleotide sequence ID" value="NZ_JAYGIM010000015.1"/>
</dbReference>
<evidence type="ECO:0000313" key="6">
    <source>
        <dbReference type="EMBL" id="MEA5428639.1"/>
    </source>
</evidence>
<evidence type="ECO:0000259" key="5">
    <source>
        <dbReference type="Pfam" id="PF07992"/>
    </source>
</evidence>
<dbReference type="GO" id="GO:0016491">
    <property type="term" value="F:oxidoreductase activity"/>
    <property type="evidence" value="ECO:0007669"/>
    <property type="project" value="UniProtKB-KW"/>
</dbReference>
<evidence type="ECO:0000256" key="2">
    <source>
        <dbReference type="ARBA" id="ARBA00006442"/>
    </source>
</evidence>
<comment type="similarity">
    <text evidence="2">Belongs to the FAD-dependent oxidoreductase family.</text>
</comment>
<comment type="caution">
    <text evidence="6">The sequence shown here is derived from an EMBL/GenBank/DDBJ whole genome shotgun (WGS) entry which is preliminary data.</text>
</comment>
<dbReference type="PRINTS" id="PR00469">
    <property type="entry name" value="PNDRDTASEII"/>
</dbReference>
<dbReference type="Proteomes" id="UP001302222">
    <property type="component" value="Unassembled WGS sequence"/>
</dbReference>
<dbReference type="Pfam" id="PF07992">
    <property type="entry name" value="Pyr_redox_2"/>
    <property type="match status" value="1"/>
</dbReference>
<proteinExistence type="inferred from homology"/>
<keyword evidence="7" id="KW-1185">Reference proteome</keyword>
<dbReference type="SUPFAM" id="SSF51905">
    <property type="entry name" value="FAD/NAD(P)-binding domain"/>
    <property type="match status" value="1"/>
</dbReference>
<evidence type="ECO:0000256" key="1">
    <source>
        <dbReference type="ARBA" id="ARBA00001974"/>
    </source>
</evidence>
<dbReference type="InterPro" id="IPR036188">
    <property type="entry name" value="FAD/NAD-bd_sf"/>
</dbReference>
<evidence type="ECO:0000256" key="4">
    <source>
        <dbReference type="ARBA" id="ARBA00022827"/>
    </source>
</evidence>
<reference evidence="6 7" key="1">
    <citation type="submission" date="2023-12" db="EMBL/GenBank/DDBJ databases">
        <title>Novel species of the genus Arcicella isolated from rivers.</title>
        <authorList>
            <person name="Lu H."/>
        </authorList>
    </citation>
    <scope>NUCLEOTIDE SEQUENCE [LARGE SCALE GENOMIC DNA]</scope>
    <source>
        <strain evidence="6 7">DC25W</strain>
    </source>
</reference>
<keyword evidence="3" id="KW-0285">Flavoprotein</keyword>
<dbReference type="InterPro" id="IPR050260">
    <property type="entry name" value="FAD-bd_OxRdtase"/>
</dbReference>
<feature type="domain" description="FAD/NAD(P)-binding" evidence="5">
    <location>
        <begin position="3"/>
        <end position="287"/>
    </location>
</feature>
<accession>A0ABU5SN23</accession>
<protein>
    <submittedName>
        <fullName evidence="6">FAD/NAD(P)-binding oxidoreductase</fullName>
        <ecNumber evidence="6">1.-.-.-</ecNumber>
    </submittedName>
</protein>
<sequence>MKHIVIVGNGIAGITAARHIRKLSDYKITVISSESTHFFSRTALMYIYMGQMKYEHTKPYEDWFWEKNRIELKYDKVESINIERKNLQLTKELLEYDQLILATGSNYNTLPNINPDIKGVQGLYHLQDLEKLEENTKNIKKAVIVGGGLIGVELAEMLISRNIEVTFLIRENTFWGNVLPIEEANIVTQHLAKMGVKVLINTELKEVYCSVNQCVVSVLTSKDEKIDCEFVGLTIGVSPNVDLVKNTSIESRKGILVNEYLETSEPDIFAIGDCIEHKNPPNERKAIEQIWYSGKLMGETVAKNICGNTTKYEPDIFYNSAKFFEIEYQVYGKIAQVLPANERTFYWKNPENNNCLRINYDAESERIIGIHALGIRLRQATCEKWIRNKSTIKYVLEHLDEANFNPEFSKPFINAILEKYNLEHPEKPILIKKKKNIANLISRIFN</sequence>
<organism evidence="6 7">
    <name type="scientific">Arcicella lustrica</name>
    <dbReference type="NCBI Taxonomy" id="2984196"/>
    <lineage>
        <taxon>Bacteria</taxon>
        <taxon>Pseudomonadati</taxon>
        <taxon>Bacteroidota</taxon>
        <taxon>Cytophagia</taxon>
        <taxon>Cytophagales</taxon>
        <taxon>Flectobacillaceae</taxon>
        <taxon>Arcicella</taxon>
    </lineage>
</organism>
<dbReference type="InterPro" id="IPR023753">
    <property type="entry name" value="FAD/NAD-binding_dom"/>
</dbReference>
<keyword evidence="6" id="KW-0560">Oxidoreductase</keyword>
<dbReference type="PANTHER" id="PTHR43429">
    <property type="entry name" value="PYRIDINE NUCLEOTIDE-DISULFIDE OXIDOREDUCTASE DOMAIN-CONTAINING"/>
    <property type="match status" value="1"/>
</dbReference>
<dbReference type="Gene3D" id="3.50.50.60">
    <property type="entry name" value="FAD/NAD(P)-binding domain"/>
    <property type="match status" value="2"/>
</dbReference>
<keyword evidence="4" id="KW-0274">FAD</keyword>
<dbReference type="EMBL" id="JAYGIM010000015">
    <property type="protein sequence ID" value="MEA5428639.1"/>
    <property type="molecule type" value="Genomic_DNA"/>
</dbReference>
<gene>
    <name evidence="6" type="ORF">VB798_18755</name>
</gene>